<dbReference type="Gene3D" id="3.40.50.300">
    <property type="entry name" value="P-loop containing nucleotide triphosphate hydrolases"/>
    <property type="match status" value="1"/>
</dbReference>
<dbReference type="Gene3D" id="2.60.120.920">
    <property type="match status" value="1"/>
</dbReference>
<dbReference type="Proteomes" id="UP000317650">
    <property type="component" value="Chromosome 1"/>
</dbReference>
<evidence type="ECO:0000259" key="4">
    <source>
        <dbReference type="Pfam" id="PF00622"/>
    </source>
</evidence>
<protein>
    <recommendedName>
        <fullName evidence="4">SPRY domain-containing protein</fullName>
    </recommendedName>
</protein>
<dbReference type="InterPro" id="IPR013320">
    <property type="entry name" value="ConA-like_dom_sf"/>
</dbReference>
<dbReference type="Pfam" id="PF00622">
    <property type="entry name" value="SPRY"/>
    <property type="match status" value="1"/>
</dbReference>
<gene>
    <name evidence="5" type="ORF">C4D60_Mb01t10100</name>
</gene>
<proteinExistence type="predicted"/>
<dbReference type="GO" id="GO:0000380">
    <property type="term" value="P:alternative mRNA splicing, via spliceosome"/>
    <property type="evidence" value="ECO:0007669"/>
    <property type="project" value="TreeGrafter"/>
</dbReference>
<feature type="domain" description="SPRY" evidence="4">
    <location>
        <begin position="107"/>
        <end position="184"/>
    </location>
</feature>
<dbReference type="InterPro" id="IPR043136">
    <property type="entry name" value="B30.2/SPRY_sf"/>
</dbReference>
<organism evidence="5 6">
    <name type="scientific">Musa balbisiana</name>
    <name type="common">Banana</name>
    <dbReference type="NCBI Taxonomy" id="52838"/>
    <lineage>
        <taxon>Eukaryota</taxon>
        <taxon>Viridiplantae</taxon>
        <taxon>Streptophyta</taxon>
        <taxon>Embryophyta</taxon>
        <taxon>Tracheophyta</taxon>
        <taxon>Spermatophyta</taxon>
        <taxon>Magnoliopsida</taxon>
        <taxon>Liliopsida</taxon>
        <taxon>Zingiberales</taxon>
        <taxon>Musaceae</taxon>
        <taxon>Musa</taxon>
    </lineage>
</organism>
<dbReference type="PANTHER" id="PTHR12381">
    <property type="entry name" value="HETEROGENEOUS NUCLEAR RIBONUCLEOPROTEIN U FAMILY MEMBER"/>
    <property type="match status" value="1"/>
</dbReference>
<reference evidence="5 6" key="1">
    <citation type="journal article" date="2019" name="Nat. Plants">
        <title>Genome sequencing of Musa balbisiana reveals subgenome evolution and function divergence in polyploid bananas.</title>
        <authorList>
            <person name="Yao X."/>
        </authorList>
    </citation>
    <scope>NUCLEOTIDE SEQUENCE [LARGE SCALE GENOMIC DNA]</scope>
    <source>
        <strain evidence="6">cv. DH-PKW</strain>
        <tissue evidence="5">Leaves</tissue>
    </source>
</reference>
<evidence type="ECO:0000256" key="3">
    <source>
        <dbReference type="SAM" id="MobiDB-lite"/>
    </source>
</evidence>
<accession>A0A4S8JL51</accession>
<name>A0A4S8JL51_MUSBA</name>
<feature type="region of interest" description="Disordered" evidence="3">
    <location>
        <begin position="671"/>
        <end position="702"/>
    </location>
</feature>
<evidence type="ECO:0000256" key="1">
    <source>
        <dbReference type="ARBA" id="ARBA00004123"/>
    </source>
</evidence>
<dbReference type="PANTHER" id="PTHR12381:SF56">
    <property type="entry name" value="B30.2_SPRY DOMAIN-CONTAINING PROTEIN-RELATED"/>
    <property type="match status" value="1"/>
</dbReference>
<dbReference type="GO" id="GO:0005634">
    <property type="term" value="C:nucleus"/>
    <property type="evidence" value="ECO:0007669"/>
    <property type="project" value="UniProtKB-SubCell"/>
</dbReference>
<feature type="region of interest" description="Disordered" evidence="3">
    <location>
        <begin position="1"/>
        <end position="33"/>
    </location>
</feature>
<sequence length="702" mass="77696">MASKHHLPSTEPDQGPAAKRSRPELPSGPLQLGVNPVRVELNPADCDLDFDINGNGLRGQALTEEGFSYCWSGARANVGIIGGKYCFGCKIISDQAVDMADTPPDKQHVCRVGISWAADPVGNLGETTNSFGFGGTGKFSSSGKFSDYGTKFGISDTIICAVDLDNKPLASIGFSKNGKWLGVARHFDASSRGLGVVELSHQGLPWESALFPHVLLKNVVVQLQFSIEDGLVPEEGYKPWASALQDANAVIGPTFTSPSQCEVIMMVGLPASGKTTWAEKWIKEHPEKRYVLLGTNLALDQMKVPGLLRKHNYGERFECLMDRATKIFNTLLTRAAKTPRNYILDQTNVYRSARNRKLKTFVNYRKIAVVVFPTPDELRFRAGKRFKEMGKDVPAEAVNEMIVNYVLPLTKNMHGSNELFDEVIFPEIGREEAQRYLDEMKRTLLSPNLSAKRDLSPFAHEHSIRSFPVPNVATVEASPVSHFPRASVNLSASHPSLSVPCRDSSSTFQDNTTYSSRCSSGDHRIRLGYTGLPMQSDSAYRDYSKYGATSCHGTDPGPYGSYTGSNFSTRNTSDRSSIPYGDMSLYQTYNTADAFRRPSFDDFSSSAKVINYENPLTPTLYRSPVGQLLDPGFPHIHHPAARGPPYEWRSPAQSTHGRSWMFKNTDFSKNAGSNYGARLPRPPYRDPPNQINPRPGQWRHYG</sequence>
<evidence type="ECO:0000313" key="5">
    <source>
        <dbReference type="EMBL" id="THU62907.1"/>
    </source>
</evidence>
<dbReference type="InterPro" id="IPR003877">
    <property type="entry name" value="SPRY_dom"/>
</dbReference>
<comment type="subcellular location">
    <subcellularLocation>
        <location evidence="1">Nucleus</location>
    </subcellularLocation>
</comment>
<dbReference type="AlphaFoldDB" id="A0A4S8JL51"/>
<evidence type="ECO:0000256" key="2">
    <source>
        <dbReference type="ARBA" id="ARBA00023242"/>
    </source>
</evidence>
<keyword evidence="6" id="KW-1185">Reference proteome</keyword>
<keyword evidence="2" id="KW-0539">Nucleus</keyword>
<dbReference type="CDD" id="cd12884">
    <property type="entry name" value="SPRY_hnRNP"/>
    <property type="match status" value="1"/>
</dbReference>
<dbReference type="GO" id="GO:0003723">
    <property type="term" value="F:RNA binding"/>
    <property type="evidence" value="ECO:0007669"/>
    <property type="project" value="TreeGrafter"/>
</dbReference>
<dbReference type="Pfam" id="PF13671">
    <property type="entry name" value="AAA_33"/>
    <property type="match status" value="1"/>
</dbReference>
<dbReference type="STRING" id="52838.A0A4S8JL51"/>
<dbReference type="EMBL" id="PYDT01000004">
    <property type="protein sequence ID" value="THU62907.1"/>
    <property type="molecule type" value="Genomic_DNA"/>
</dbReference>
<dbReference type="InterPro" id="IPR027417">
    <property type="entry name" value="P-loop_NTPase"/>
</dbReference>
<dbReference type="InterPro" id="IPR035778">
    <property type="entry name" value="SPRY_hnRNP_U"/>
</dbReference>
<evidence type="ECO:0000313" key="6">
    <source>
        <dbReference type="Proteomes" id="UP000317650"/>
    </source>
</evidence>
<dbReference type="SUPFAM" id="SSF49899">
    <property type="entry name" value="Concanavalin A-like lectins/glucanases"/>
    <property type="match status" value="1"/>
</dbReference>
<comment type="caution">
    <text evidence="5">The sequence shown here is derived from an EMBL/GenBank/DDBJ whole genome shotgun (WGS) entry which is preliminary data.</text>
</comment>
<dbReference type="SUPFAM" id="SSF52540">
    <property type="entry name" value="P-loop containing nucleoside triphosphate hydrolases"/>
    <property type="match status" value="1"/>
</dbReference>